<dbReference type="Proteomes" id="UP001500298">
    <property type="component" value="Unassembled WGS sequence"/>
</dbReference>
<keyword evidence="3" id="KW-0443">Lipid metabolism</keyword>
<reference evidence="6" key="1">
    <citation type="journal article" date="2019" name="Int. J. Syst. Evol. Microbiol.">
        <title>The Global Catalogue of Microorganisms (GCM) 10K type strain sequencing project: providing services to taxonomists for standard genome sequencing and annotation.</title>
        <authorList>
            <consortium name="The Broad Institute Genomics Platform"/>
            <consortium name="The Broad Institute Genome Sequencing Center for Infectious Disease"/>
            <person name="Wu L."/>
            <person name="Ma J."/>
        </authorList>
    </citation>
    <scope>NUCLEOTIDE SEQUENCE [LARGE SCALE GENOMIC DNA]</scope>
    <source>
        <strain evidence="6">JCM 18326</strain>
    </source>
</reference>
<protein>
    <submittedName>
        <fullName evidence="5">Lecithin retinol acyltransferase family protein</fullName>
    </submittedName>
</protein>
<dbReference type="InterPro" id="IPR007053">
    <property type="entry name" value="LRAT_dom"/>
</dbReference>
<evidence type="ECO:0000313" key="6">
    <source>
        <dbReference type="Proteomes" id="UP001500298"/>
    </source>
</evidence>
<proteinExistence type="predicted"/>
<keyword evidence="6" id="KW-1185">Reference proteome</keyword>
<keyword evidence="2" id="KW-0378">Hydrolase</keyword>
<dbReference type="PANTHER" id="PTHR13943:SF77">
    <property type="entry name" value="LRAT DOMAIN-CONTAINING PROTEIN"/>
    <property type="match status" value="1"/>
</dbReference>
<evidence type="ECO:0000256" key="1">
    <source>
        <dbReference type="ARBA" id="ARBA00022679"/>
    </source>
</evidence>
<dbReference type="PROSITE" id="PS51934">
    <property type="entry name" value="LRAT"/>
    <property type="match status" value="1"/>
</dbReference>
<gene>
    <name evidence="5" type="ORF">GCM10023331_23870</name>
</gene>
<feature type="domain" description="LRAT" evidence="4">
    <location>
        <begin position="8"/>
        <end position="108"/>
    </location>
</feature>
<organism evidence="5 6">
    <name type="scientific">Algivirga pacifica</name>
    <dbReference type="NCBI Taxonomy" id="1162670"/>
    <lineage>
        <taxon>Bacteria</taxon>
        <taxon>Pseudomonadati</taxon>
        <taxon>Bacteroidota</taxon>
        <taxon>Cytophagia</taxon>
        <taxon>Cytophagales</taxon>
        <taxon>Flammeovirgaceae</taxon>
        <taxon>Algivirga</taxon>
    </lineage>
</organism>
<dbReference type="EMBL" id="BAABJX010000036">
    <property type="protein sequence ID" value="GAA4837956.1"/>
    <property type="molecule type" value="Genomic_DNA"/>
</dbReference>
<accession>A0ABP9DFN5</accession>
<evidence type="ECO:0000256" key="3">
    <source>
        <dbReference type="ARBA" id="ARBA00023098"/>
    </source>
</evidence>
<keyword evidence="5" id="KW-0012">Acyltransferase</keyword>
<evidence type="ECO:0000256" key="2">
    <source>
        <dbReference type="ARBA" id="ARBA00022801"/>
    </source>
</evidence>
<dbReference type="PANTHER" id="PTHR13943">
    <property type="entry name" value="HRAS-LIKE SUPPRESSOR - RELATED"/>
    <property type="match status" value="1"/>
</dbReference>
<dbReference type="RefSeq" id="WP_345372101.1">
    <property type="nucleotide sequence ID" value="NZ_BAABJX010000036.1"/>
</dbReference>
<sequence>MDHYYGQHIFISKGVYTHHGIGLGNGKIIHYAGFSEAWEIGPVEIITLDEFTLGAEVNIKVYEDRKFSEHETVERALSRLGEDGYTLWGNNCEHFASWAITGAHSSEQVTIAGVLLTISTFVIGAAGYAATAYLGKVASNQKIAPVPTKNNHFLRSLLAPEKV</sequence>
<evidence type="ECO:0000313" key="5">
    <source>
        <dbReference type="EMBL" id="GAA4837956.1"/>
    </source>
</evidence>
<keyword evidence="1" id="KW-0808">Transferase</keyword>
<comment type="caution">
    <text evidence="5">The sequence shown here is derived from an EMBL/GenBank/DDBJ whole genome shotgun (WGS) entry which is preliminary data.</text>
</comment>
<evidence type="ECO:0000259" key="4">
    <source>
        <dbReference type="PROSITE" id="PS51934"/>
    </source>
</evidence>
<dbReference type="Gene3D" id="3.90.1720.10">
    <property type="entry name" value="endopeptidase domain like (from Nostoc punctiforme)"/>
    <property type="match status" value="1"/>
</dbReference>
<dbReference type="Pfam" id="PF04970">
    <property type="entry name" value="LRAT"/>
    <property type="match status" value="1"/>
</dbReference>
<dbReference type="GO" id="GO:0016746">
    <property type="term" value="F:acyltransferase activity"/>
    <property type="evidence" value="ECO:0007669"/>
    <property type="project" value="UniProtKB-KW"/>
</dbReference>
<dbReference type="InterPro" id="IPR051496">
    <property type="entry name" value="H-rev107_PLA/AT"/>
</dbReference>
<name>A0ABP9DFN5_9BACT</name>